<evidence type="ECO:0000313" key="3">
    <source>
        <dbReference type="Proteomes" id="UP000813068"/>
    </source>
</evidence>
<dbReference type="EMBL" id="JAHRGL010000011">
    <property type="protein sequence ID" value="MBV2131946.1"/>
    <property type="molecule type" value="Genomic_DNA"/>
</dbReference>
<gene>
    <name evidence="2" type="ORF">KRX52_03930</name>
</gene>
<accession>A0ABS6MT15</accession>
<proteinExistence type="predicted"/>
<protein>
    <submittedName>
        <fullName evidence="2">Uncharacterized protein</fullName>
    </submittedName>
</protein>
<keyword evidence="1" id="KW-0732">Signal</keyword>
<comment type="caution">
    <text evidence="2">The sequence shown here is derived from an EMBL/GenBank/DDBJ whole genome shotgun (WGS) entry which is preliminary data.</text>
</comment>
<sequence length="522" mass="57408">MKCITVCAAILLGVFSGAGTAATDPLSKANRLPPSLEQKVQDFQGALKARGYEVARGYWQLWSADDCKFSLQTIGNCYGNNPTAPYVLAFLPHWRDEFVDQSLHHALAAGQRNMTPNYRLGEREALVVLAELPPPARYFGIGTNVFTREASLNKDDPVYQILSPAPDLQAIVFGASPNPNRMMMVASVGDSTNNVVIEEQSTQSWGQQRYFVITADEDMANAMTEALAGLEGVEANQVFTEPVAPSLVRLGYGSEADDLITYIRYSMPNDDTLGEQWRKQLPLTVLRVRDTRYDSANKPFDIPEYEPKTANTDEHTLEADLAKLVAAVKEDWGQDVASSDFQSLSLWIDLIGQHCLGHDGPPAPVPPITLPRGPMNCLGDTQDADYQISSTHHIDGGEVIAVVGTLGTKTGNATYTSLSVNWFPALVGLLNRDDPALEESAKKFQDRLSTSYTNFYVYYFARDCSGLYPWCEEIPKTLLSPGEAIKIIQRNYINPGTRRGPAPDKVLNPVSFELDGASRPTM</sequence>
<dbReference type="RefSeq" id="WP_217679861.1">
    <property type="nucleotide sequence ID" value="NZ_JAHRGL010000011.1"/>
</dbReference>
<evidence type="ECO:0000256" key="1">
    <source>
        <dbReference type="SAM" id="SignalP"/>
    </source>
</evidence>
<evidence type="ECO:0000313" key="2">
    <source>
        <dbReference type="EMBL" id="MBV2131946.1"/>
    </source>
</evidence>
<organism evidence="2 3">
    <name type="scientific">Geopseudomonas aromaticivorans</name>
    <dbReference type="NCBI Taxonomy" id="2849492"/>
    <lineage>
        <taxon>Bacteria</taxon>
        <taxon>Pseudomonadati</taxon>
        <taxon>Pseudomonadota</taxon>
        <taxon>Gammaproteobacteria</taxon>
        <taxon>Pseudomonadales</taxon>
        <taxon>Pseudomonadaceae</taxon>
        <taxon>Geopseudomonas</taxon>
    </lineage>
</organism>
<name>A0ABS6MT15_9GAMM</name>
<dbReference type="Proteomes" id="UP000813068">
    <property type="component" value="Unassembled WGS sequence"/>
</dbReference>
<reference evidence="2 3" key="1">
    <citation type="submission" date="2021-06" db="EMBL/GenBank/DDBJ databases">
        <title>Differences between aerobic and microaerobic xylene degrading microbial communities.</title>
        <authorList>
            <person name="Banerjee S."/>
            <person name="Tancsics A."/>
        </authorList>
    </citation>
    <scope>NUCLEOTIDE SEQUENCE [LARGE SCALE GENOMIC DNA]</scope>
    <source>
        <strain evidence="2 3">MAP12</strain>
    </source>
</reference>
<feature type="signal peptide" evidence="1">
    <location>
        <begin position="1"/>
        <end position="21"/>
    </location>
</feature>
<feature type="chain" id="PRO_5045644171" evidence="1">
    <location>
        <begin position="22"/>
        <end position="522"/>
    </location>
</feature>
<keyword evidence="3" id="KW-1185">Reference proteome</keyword>